<dbReference type="OrthoDB" id="7205828at2"/>
<accession>A0A437M732</accession>
<gene>
    <name evidence="1" type="ORF">EOD43_05665</name>
</gene>
<evidence type="ECO:0000313" key="2">
    <source>
        <dbReference type="Proteomes" id="UP000282971"/>
    </source>
</evidence>
<organism evidence="1 2">
    <name type="scientific">Sphingomonas crocodyli</name>
    <dbReference type="NCBI Taxonomy" id="1979270"/>
    <lineage>
        <taxon>Bacteria</taxon>
        <taxon>Pseudomonadati</taxon>
        <taxon>Pseudomonadota</taxon>
        <taxon>Alphaproteobacteria</taxon>
        <taxon>Sphingomonadales</taxon>
        <taxon>Sphingomonadaceae</taxon>
        <taxon>Sphingomonas</taxon>
    </lineage>
</organism>
<dbReference type="RefSeq" id="WP_127741900.1">
    <property type="nucleotide sequence ID" value="NZ_SACN01000001.1"/>
</dbReference>
<dbReference type="EMBL" id="SACN01000001">
    <property type="protein sequence ID" value="RVT93366.1"/>
    <property type="molecule type" value="Genomic_DNA"/>
</dbReference>
<reference evidence="1 2" key="1">
    <citation type="submission" date="2019-01" db="EMBL/GenBank/DDBJ databases">
        <authorList>
            <person name="Chen W.-M."/>
        </authorList>
    </citation>
    <scope>NUCLEOTIDE SEQUENCE [LARGE SCALE GENOMIC DNA]</scope>
    <source>
        <strain evidence="1 2">CCP-7</strain>
    </source>
</reference>
<comment type="caution">
    <text evidence="1">The sequence shown here is derived from an EMBL/GenBank/DDBJ whole genome shotgun (WGS) entry which is preliminary data.</text>
</comment>
<protein>
    <submittedName>
        <fullName evidence="1">Uncharacterized protein</fullName>
    </submittedName>
</protein>
<evidence type="ECO:0000313" key="1">
    <source>
        <dbReference type="EMBL" id="RVT93366.1"/>
    </source>
</evidence>
<proteinExistence type="predicted"/>
<dbReference type="AlphaFoldDB" id="A0A437M732"/>
<dbReference type="Proteomes" id="UP000282971">
    <property type="component" value="Unassembled WGS sequence"/>
</dbReference>
<keyword evidence="2" id="KW-1185">Reference proteome</keyword>
<name>A0A437M732_9SPHN</name>
<sequence length="64" mass="6985">MNIIERAYQLAQSGDCVSMVEIERALSREGFANVLAHMSGPSLRKDLTRMCREAAAERKSSAAG</sequence>